<dbReference type="InterPro" id="IPR000073">
    <property type="entry name" value="AB_hydrolase_1"/>
</dbReference>
<dbReference type="NCBIfam" id="TIGR03056">
    <property type="entry name" value="bchO_mg_che_rel"/>
    <property type="match status" value="1"/>
</dbReference>
<dbReference type="SUPFAM" id="SSF53474">
    <property type="entry name" value="alpha/beta-Hydrolases"/>
    <property type="match status" value="1"/>
</dbReference>
<evidence type="ECO:0000259" key="1">
    <source>
        <dbReference type="Pfam" id="PF12697"/>
    </source>
</evidence>
<dbReference type="Gene3D" id="3.40.50.1820">
    <property type="entry name" value="alpha/beta hydrolase"/>
    <property type="match status" value="1"/>
</dbReference>
<dbReference type="InterPro" id="IPR017497">
    <property type="entry name" value="BchO"/>
</dbReference>
<dbReference type="Pfam" id="PF12697">
    <property type="entry name" value="Abhydrolase_6"/>
    <property type="match status" value="1"/>
</dbReference>
<dbReference type="EMBL" id="JAUSUL010000002">
    <property type="protein sequence ID" value="MDQ0315491.1"/>
    <property type="molecule type" value="Genomic_DNA"/>
</dbReference>
<dbReference type="InterPro" id="IPR050266">
    <property type="entry name" value="AB_hydrolase_sf"/>
</dbReference>
<dbReference type="InterPro" id="IPR029058">
    <property type="entry name" value="AB_hydrolase_fold"/>
</dbReference>
<keyword evidence="3" id="KW-1185">Reference proteome</keyword>
<name>A0AAE4ARU4_9HYPH</name>
<dbReference type="PRINTS" id="PR00111">
    <property type="entry name" value="ABHYDROLASE"/>
</dbReference>
<dbReference type="GO" id="GO:0016020">
    <property type="term" value="C:membrane"/>
    <property type="evidence" value="ECO:0007669"/>
    <property type="project" value="TreeGrafter"/>
</dbReference>
<protein>
    <submittedName>
        <fullName evidence="2">Magnesium chelatase accessory protein</fullName>
    </submittedName>
</protein>
<accession>A0AAE4ARU4</accession>
<comment type="caution">
    <text evidence="2">The sequence shown here is derived from an EMBL/GenBank/DDBJ whole genome shotgun (WGS) entry which is preliminary data.</text>
</comment>
<dbReference type="PANTHER" id="PTHR43798">
    <property type="entry name" value="MONOACYLGLYCEROL LIPASE"/>
    <property type="match status" value="1"/>
</dbReference>
<feature type="domain" description="AB hydrolase-1" evidence="1">
    <location>
        <begin position="38"/>
        <end position="277"/>
    </location>
</feature>
<dbReference type="RefSeq" id="WP_306885321.1">
    <property type="nucleotide sequence ID" value="NZ_JAUSUL010000002.1"/>
</dbReference>
<dbReference type="Proteomes" id="UP001229244">
    <property type="component" value="Unassembled WGS sequence"/>
</dbReference>
<organism evidence="2 3">
    <name type="scientific">Amorphus orientalis</name>
    <dbReference type="NCBI Taxonomy" id="649198"/>
    <lineage>
        <taxon>Bacteria</taxon>
        <taxon>Pseudomonadati</taxon>
        <taxon>Pseudomonadota</taxon>
        <taxon>Alphaproteobacteria</taxon>
        <taxon>Hyphomicrobiales</taxon>
        <taxon>Amorphaceae</taxon>
        <taxon>Amorphus</taxon>
    </lineage>
</organism>
<evidence type="ECO:0000313" key="2">
    <source>
        <dbReference type="EMBL" id="MDQ0315491.1"/>
    </source>
</evidence>
<reference evidence="2" key="1">
    <citation type="submission" date="2023-07" db="EMBL/GenBank/DDBJ databases">
        <title>Genomic Encyclopedia of Type Strains, Phase IV (KMG-IV): sequencing the most valuable type-strain genomes for metagenomic binning, comparative biology and taxonomic classification.</title>
        <authorList>
            <person name="Goeker M."/>
        </authorList>
    </citation>
    <scope>NUCLEOTIDE SEQUENCE</scope>
    <source>
        <strain evidence="2">DSM 21202</strain>
    </source>
</reference>
<dbReference type="PANTHER" id="PTHR43798:SF33">
    <property type="entry name" value="HYDROLASE, PUTATIVE (AFU_ORTHOLOGUE AFUA_2G14860)-RELATED"/>
    <property type="match status" value="1"/>
</dbReference>
<dbReference type="AlphaFoldDB" id="A0AAE4ARU4"/>
<proteinExistence type="predicted"/>
<evidence type="ECO:0000313" key="3">
    <source>
        <dbReference type="Proteomes" id="UP001229244"/>
    </source>
</evidence>
<gene>
    <name evidence="2" type="ORF">J2S73_001948</name>
</gene>
<sequence>MLTWDTDGRQWPNRETSDFVRAGELRWHVQRMGHGPDLLLLHGTAASTHSWRDLMPLLAAHFRVTAPDLPGHGFTETLRRNRPTLPAMAAAVRDLLEEIGCRPSIVVGHSAGAAIAARLVLDGALSPRLLVALNGAFLPFRGAAGQLFPSLARALVANPLVPHAVALSAGSGAVARMLAGSGSTLDAAGLRFYGQLFRDPTHVGAALQMMANWDLATLERDLPKLAASTLLLVGSADRFVDPIEARKVCRLVPHCERVVLPGRGHLMHEEDPAGVAEIIVERSNALGALEAA</sequence>